<evidence type="ECO:0000256" key="1">
    <source>
        <dbReference type="SAM" id="MobiDB-lite"/>
    </source>
</evidence>
<evidence type="ECO:0000313" key="4">
    <source>
        <dbReference type="Proteomes" id="UP000070544"/>
    </source>
</evidence>
<proteinExistence type="predicted"/>
<dbReference type="InterPro" id="IPR018392">
    <property type="entry name" value="LysM"/>
</dbReference>
<evidence type="ECO:0000313" key="3">
    <source>
        <dbReference type="EMBL" id="KXS09538.1"/>
    </source>
</evidence>
<dbReference type="Gene3D" id="3.10.350.10">
    <property type="entry name" value="LysM domain"/>
    <property type="match status" value="1"/>
</dbReference>
<protein>
    <recommendedName>
        <fullName evidence="2">LysM domain-containing protein</fullName>
    </recommendedName>
</protein>
<keyword evidence="4" id="KW-1185">Reference proteome</keyword>
<dbReference type="InterPro" id="IPR036779">
    <property type="entry name" value="LysM_dom_sf"/>
</dbReference>
<dbReference type="AlphaFoldDB" id="A0A138ZYF5"/>
<feature type="compositionally biased region" description="Polar residues" evidence="1">
    <location>
        <begin position="68"/>
        <end position="84"/>
    </location>
</feature>
<feature type="compositionally biased region" description="Polar residues" evidence="1">
    <location>
        <begin position="18"/>
        <end position="28"/>
    </location>
</feature>
<reference evidence="3 4" key="1">
    <citation type="journal article" date="2015" name="Genome Biol. Evol.">
        <title>Phylogenomic analyses indicate that early fungi evolved digesting cell walls of algal ancestors of land plants.</title>
        <authorList>
            <person name="Chang Y."/>
            <person name="Wang S."/>
            <person name="Sekimoto S."/>
            <person name="Aerts A.L."/>
            <person name="Choi C."/>
            <person name="Clum A."/>
            <person name="LaButti K.M."/>
            <person name="Lindquist E.A."/>
            <person name="Yee Ngan C."/>
            <person name="Ohm R.A."/>
            <person name="Salamov A.A."/>
            <person name="Grigoriev I.V."/>
            <person name="Spatafora J.W."/>
            <person name="Berbee M.L."/>
        </authorList>
    </citation>
    <scope>NUCLEOTIDE SEQUENCE [LARGE SCALE GENOMIC DNA]</scope>
    <source>
        <strain evidence="3 4">JEL478</strain>
    </source>
</reference>
<feature type="compositionally biased region" description="Low complexity" evidence="1">
    <location>
        <begin position="313"/>
        <end position="336"/>
    </location>
</feature>
<feature type="region of interest" description="Disordered" evidence="1">
    <location>
        <begin position="284"/>
        <end position="345"/>
    </location>
</feature>
<dbReference type="SUPFAM" id="SSF54106">
    <property type="entry name" value="LysM domain"/>
    <property type="match status" value="1"/>
</dbReference>
<feature type="compositionally biased region" description="Pro residues" evidence="1">
    <location>
        <begin position="85"/>
        <end position="104"/>
    </location>
</feature>
<feature type="compositionally biased region" description="Pro residues" evidence="1">
    <location>
        <begin position="37"/>
        <end position="53"/>
    </location>
</feature>
<feature type="region of interest" description="Disordered" evidence="1">
    <location>
        <begin position="1"/>
        <end position="107"/>
    </location>
</feature>
<dbReference type="EMBL" id="KQ965859">
    <property type="protein sequence ID" value="KXS09538.1"/>
    <property type="molecule type" value="Genomic_DNA"/>
</dbReference>
<dbReference type="CDD" id="cd00118">
    <property type="entry name" value="LysM"/>
    <property type="match status" value="1"/>
</dbReference>
<dbReference type="Pfam" id="PF01476">
    <property type="entry name" value="LysM"/>
    <property type="match status" value="1"/>
</dbReference>
<dbReference type="Proteomes" id="UP000070544">
    <property type="component" value="Unassembled WGS sequence"/>
</dbReference>
<evidence type="ECO:0000259" key="2">
    <source>
        <dbReference type="PROSITE" id="PS51782"/>
    </source>
</evidence>
<feature type="compositionally biased region" description="Basic and acidic residues" evidence="1">
    <location>
        <begin position="388"/>
        <end position="402"/>
    </location>
</feature>
<organism evidence="3 4">
    <name type="scientific">Gonapodya prolifera (strain JEL478)</name>
    <name type="common">Monoblepharis prolifera</name>
    <dbReference type="NCBI Taxonomy" id="1344416"/>
    <lineage>
        <taxon>Eukaryota</taxon>
        <taxon>Fungi</taxon>
        <taxon>Fungi incertae sedis</taxon>
        <taxon>Chytridiomycota</taxon>
        <taxon>Chytridiomycota incertae sedis</taxon>
        <taxon>Monoblepharidomycetes</taxon>
        <taxon>Monoblepharidales</taxon>
        <taxon>Gonapodyaceae</taxon>
        <taxon>Gonapodya</taxon>
    </lineage>
</organism>
<sequence length="549" mass="57447">MPALIPVTAAQLAYSPHTRAQSAAPTVSRSHKTPHAVAPPPTAGPQLQWPPPDSQRHPTLQPDWAQFIPSSPHSQHGRSVSLTQPPHPHSSPAAPTPPHSPPLSSPGVKRFVVHEVKKSDTLAGIALLYGVKISDIRSSNTHLWHSDAIHHFPSLHVPLDAITDPTVRSSIPRNLIFSIAAADRQPLRRLSRDLSMERLQGRLSGERERKTYGVDKEGNVLALRREGSTGSGSSTATSIMPPSPTSFRAPPVVPSPLSLPSNPFWGVSDDPDLDAAVVVVVPGSSEPHRSQSESSVAQAGSSAAKPPAALSRGAASASTGSLYSSSATASTAGGAARKSDSRATTSSLLKAVDADLEEAMRNLRDVFGDGVMKGVKTRSGDSLGEPSGRPEERGRDMSRRAEPSSSGRFVAVGDRSLVSGSASPASQTSPSVPFVDPAALPRFVSSFQNDPVLHTGPPLPTAVATSSARRRHVSAAGGWPSSEKSAKPRRNMSGTALVTLGGKGASVGRAARQWLGGGAKADDMKGFVGLDEEDDYGGESLLSMEGKRR</sequence>
<accession>A0A138ZYF5</accession>
<dbReference type="PROSITE" id="PS51782">
    <property type="entry name" value="LYSM"/>
    <property type="match status" value="1"/>
</dbReference>
<feature type="region of interest" description="Disordered" evidence="1">
    <location>
        <begin position="223"/>
        <end position="252"/>
    </location>
</feature>
<gene>
    <name evidence="3" type="ORF">M427DRAFT_63912</name>
</gene>
<feature type="region of interest" description="Disordered" evidence="1">
    <location>
        <begin position="450"/>
        <end position="491"/>
    </location>
</feature>
<name>A0A138ZYF5_GONPJ</name>
<dbReference type="OrthoDB" id="2163452at2759"/>
<feature type="domain" description="LysM" evidence="2">
    <location>
        <begin position="112"/>
        <end position="157"/>
    </location>
</feature>
<feature type="region of interest" description="Disordered" evidence="1">
    <location>
        <begin position="372"/>
        <end position="411"/>
    </location>
</feature>